<dbReference type="InterPro" id="IPR011867">
    <property type="entry name" value="ModB_ABC"/>
</dbReference>
<dbReference type="Proteomes" id="UP000462362">
    <property type="component" value="Unassembled WGS sequence"/>
</dbReference>
<feature type="transmembrane region" description="Helical" evidence="11">
    <location>
        <begin position="46"/>
        <end position="69"/>
    </location>
</feature>
<feature type="transmembrane region" description="Helical" evidence="11">
    <location>
        <begin position="12"/>
        <end position="34"/>
    </location>
</feature>
<keyword evidence="7 12" id="KW-0997">Cell inner membrane</keyword>
<evidence type="ECO:0000256" key="6">
    <source>
        <dbReference type="ARBA" id="ARBA00022505"/>
    </source>
</evidence>
<evidence type="ECO:0000256" key="1">
    <source>
        <dbReference type="ARBA" id="ARBA00002949"/>
    </source>
</evidence>
<gene>
    <name evidence="13" type="primary">modB</name>
    <name evidence="13" type="ORF">GMD42_09670</name>
</gene>
<evidence type="ECO:0000256" key="7">
    <source>
        <dbReference type="ARBA" id="ARBA00022519"/>
    </source>
</evidence>
<protein>
    <recommendedName>
        <fullName evidence="12">Molybdenum transport system permease</fullName>
    </recommendedName>
</protein>
<comment type="subcellular location">
    <subcellularLocation>
        <location evidence="2 12">Cell inner membrane</location>
        <topology evidence="2 12">Multi-pass membrane protein</topology>
    </subcellularLocation>
    <subcellularLocation>
        <location evidence="11">Cell membrane</location>
        <topology evidence="11">Multi-pass membrane protein</topology>
    </subcellularLocation>
</comment>
<dbReference type="InterPro" id="IPR035906">
    <property type="entry name" value="MetI-like_sf"/>
</dbReference>
<proteinExistence type="inferred from homology"/>
<dbReference type="EMBL" id="WNCL01000033">
    <property type="protein sequence ID" value="MTU43879.1"/>
    <property type="molecule type" value="Genomic_DNA"/>
</dbReference>
<dbReference type="PANTHER" id="PTHR30183">
    <property type="entry name" value="MOLYBDENUM TRANSPORT SYSTEM PERMEASE PROTEIN MODB"/>
    <property type="match status" value="1"/>
</dbReference>
<evidence type="ECO:0000313" key="13">
    <source>
        <dbReference type="EMBL" id="MTU43879.1"/>
    </source>
</evidence>
<dbReference type="GO" id="GO:0015098">
    <property type="term" value="F:molybdate ion transmembrane transporter activity"/>
    <property type="evidence" value="ECO:0007669"/>
    <property type="project" value="UniProtKB-UniRule"/>
</dbReference>
<keyword evidence="8 11" id="KW-0812">Transmembrane</keyword>
<evidence type="ECO:0000256" key="9">
    <source>
        <dbReference type="ARBA" id="ARBA00022989"/>
    </source>
</evidence>
<comment type="similarity">
    <text evidence="3 12">Belongs to the binding-protein-dependent transport system permease family. CysTW subfamily.</text>
</comment>
<evidence type="ECO:0000256" key="5">
    <source>
        <dbReference type="ARBA" id="ARBA00022475"/>
    </source>
</evidence>
<evidence type="ECO:0000256" key="11">
    <source>
        <dbReference type="RuleBase" id="RU363032"/>
    </source>
</evidence>
<comment type="caution">
    <text evidence="12">Lacks conserved residue(s) required for the propagation of feature annotation.</text>
</comment>
<keyword evidence="4 11" id="KW-0813">Transport</keyword>
<dbReference type="CDD" id="cd06261">
    <property type="entry name" value="TM_PBP2"/>
    <property type="match status" value="1"/>
</dbReference>
<dbReference type="GO" id="GO:0005886">
    <property type="term" value="C:plasma membrane"/>
    <property type="evidence" value="ECO:0007669"/>
    <property type="project" value="UniProtKB-SubCell"/>
</dbReference>
<dbReference type="Gene3D" id="1.10.3720.10">
    <property type="entry name" value="MetI-like"/>
    <property type="match status" value="1"/>
</dbReference>
<accession>A0A6I3S017</accession>
<sequence>MFTAEELLPIKLTLELALITTVFLLLVATPLAWWLSHTKSKWRAPISSIVTLPLVLPPSVLGFYLLVAMGPSGPLGKLTEALGIGLLTFTFPGLVIGSIVYSMPFAVQPLQAAFESIGKRPLEVAATLGAKPLDAFFNVVLPLAKPGFVTAALLTFAHTIGEFGVVLMIGGNVPGKTQVVSTEIYSYVEAMEYGKAHWLAGGMVVFSFFVLLGLTLLNRHNERVMP</sequence>
<keyword evidence="6 12" id="KW-0500">Molybdenum</keyword>
<dbReference type="SUPFAM" id="SSF161098">
    <property type="entry name" value="MetI-like"/>
    <property type="match status" value="1"/>
</dbReference>
<dbReference type="RefSeq" id="WP_008810646.1">
    <property type="nucleotide sequence ID" value="NZ_CAJUON010000004.1"/>
</dbReference>
<feature type="transmembrane region" description="Helical" evidence="11">
    <location>
        <begin position="196"/>
        <end position="217"/>
    </location>
</feature>
<dbReference type="PROSITE" id="PS50928">
    <property type="entry name" value="ABC_TM1"/>
    <property type="match status" value="1"/>
</dbReference>
<dbReference type="NCBIfam" id="TIGR02141">
    <property type="entry name" value="modB_ABC"/>
    <property type="match status" value="1"/>
</dbReference>
<dbReference type="PANTHER" id="PTHR30183:SF8">
    <property type="entry name" value="MOLYBDENUM TRANSPORT SYSTEM PERMEASE"/>
    <property type="match status" value="1"/>
</dbReference>
<name>A0A6I3S017_9BURK</name>
<keyword evidence="5" id="KW-1003">Cell membrane</keyword>
<keyword evidence="9 11" id="KW-1133">Transmembrane helix</keyword>
<dbReference type="AlphaFoldDB" id="A0A6I3S017"/>
<keyword evidence="10 11" id="KW-0472">Membrane</keyword>
<evidence type="ECO:0000256" key="12">
    <source>
        <dbReference type="RuleBase" id="RU365097"/>
    </source>
</evidence>
<comment type="function">
    <text evidence="1 12">Part of the binding-protein-dependent transport system for molybdenum; probably responsible for the translocation of the substrate across the membrane.</text>
</comment>
<evidence type="ECO:0000256" key="4">
    <source>
        <dbReference type="ARBA" id="ARBA00022448"/>
    </source>
</evidence>
<evidence type="ECO:0000256" key="3">
    <source>
        <dbReference type="ARBA" id="ARBA00007069"/>
    </source>
</evidence>
<dbReference type="Pfam" id="PF00528">
    <property type="entry name" value="BPD_transp_1"/>
    <property type="match status" value="1"/>
</dbReference>
<dbReference type="FunFam" id="1.10.3720.10:FF:000054">
    <property type="entry name" value="Molybdenum transport system permease"/>
    <property type="match status" value="1"/>
</dbReference>
<evidence type="ECO:0000256" key="8">
    <source>
        <dbReference type="ARBA" id="ARBA00022692"/>
    </source>
</evidence>
<comment type="caution">
    <text evidence="13">The sequence shown here is derived from an EMBL/GenBank/DDBJ whole genome shotgun (WGS) entry which is preliminary data.</text>
</comment>
<evidence type="ECO:0000256" key="2">
    <source>
        <dbReference type="ARBA" id="ARBA00004429"/>
    </source>
</evidence>
<evidence type="ECO:0000313" key="14">
    <source>
        <dbReference type="Proteomes" id="UP000462362"/>
    </source>
</evidence>
<reference evidence="13 14" key="1">
    <citation type="journal article" date="2019" name="Nat. Med.">
        <title>A library of human gut bacterial isolates paired with longitudinal multiomics data enables mechanistic microbiome research.</title>
        <authorList>
            <person name="Poyet M."/>
            <person name="Groussin M."/>
            <person name="Gibbons S.M."/>
            <person name="Avila-Pacheco J."/>
            <person name="Jiang X."/>
            <person name="Kearney S.M."/>
            <person name="Perrotta A.R."/>
            <person name="Berdy B."/>
            <person name="Zhao S."/>
            <person name="Lieberman T.D."/>
            <person name="Swanson P.K."/>
            <person name="Smith M."/>
            <person name="Roesemann S."/>
            <person name="Alexander J.E."/>
            <person name="Rich S.A."/>
            <person name="Livny J."/>
            <person name="Vlamakis H."/>
            <person name="Clish C."/>
            <person name="Bullock K."/>
            <person name="Deik A."/>
            <person name="Scott J."/>
            <person name="Pierce K.A."/>
            <person name="Xavier R.J."/>
            <person name="Alm E.J."/>
        </authorList>
    </citation>
    <scope>NUCLEOTIDE SEQUENCE [LARGE SCALE GENOMIC DNA]</scope>
    <source>
        <strain evidence="13 14">BIOML-A2</strain>
    </source>
</reference>
<dbReference type="GeneID" id="43348146"/>
<evidence type="ECO:0000256" key="10">
    <source>
        <dbReference type="ARBA" id="ARBA00023136"/>
    </source>
</evidence>
<feature type="transmembrane region" description="Helical" evidence="11">
    <location>
        <begin position="81"/>
        <end position="101"/>
    </location>
</feature>
<dbReference type="InterPro" id="IPR000515">
    <property type="entry name" value="MetI-like"/>
</dbReference>
<organism evidence="13 14">
    <name type="scientific">Parasutterella excrementihominis</name>
    <dbReference type="NCBI Taxonomy" id="487175"/>
    <lineage>
        <taxon>Bacteria</taxon>
        <taxon>Pseudomonadati</taxon>
        <taxon>Pseudomonadota</taxon>
        <taxon>Betaproteobacteria</taxon>
        <taxon>Burkholderiales</taxon>
        <taxon>Sutterellaceae</taxon>
        <taxon>Parasutterella</taxon>
    </lineage>
</organism>